<feature type="transmembrane region" description="Helical" evidence="1">
    <location>
        <begin position="241"/>
        <end position="259"/>
    </location>
</feature>
<keyword evidence="1" id="KW-0472">Membrane</keyword>
<dbReference type="Proteomes" id="UP001623559">
    <property type="component" value="Unassembled WGS sequence"/>
</dbReference>
<evidence type="ECO:0008006" key="4">
    <source>
        <dbReference type="Google" id="ProtNLM"/>
    </source>
</evidence>
<name>A0ABW8SWY2_9BACT</name>
<gene>
    <name evidence="2" type="ORF">V7S74_06645</name>
</gene>
<proteinExistence type="predicted"/>
<keyword evidence="1" id="KW-0812">Transmembrane</keyword>
<comment type="caution">
    <text evidence="2">The sequence shown here is derived from an EMBL/GenBank/DDBJ whole genome shotgun (WGS) entry which is preliminary data.</text>
</comment>
<dbReference type="RefSeq" id="WP_406777994.1">
    <property type="nucleotide sequence ID" value="NZ_JBEWZG010000002.1"/>
</dbReference>
<organism evidence="2 3">
    <name type="scientific">Aquirufa novilacunae</name>
    <dbReference type="NCBI Taxonomy" id="3139305"/>
    <lineage>
        <taxon>Bacteria</taxon>
        <taxon>Pseudomonadati</taxon>
        <taxon>Bacteroidota</taxon>
        <taxon>Cytophagia</taxon>
        <taxon>Cytophagales</taxon>
        <taxon>Flectobacillaceae</taxon>
        <taxon>Aquirufa</taxon>
    </lineage>
</organism>
<feature type="transmembrane region" description="Helical" evidence="1">
    <location>
        <begin position="211"/>
        <end position="235"/>
    </location>
</feature>
<feature type="transmembrane region" description="Helical" evidence="1">
    <location>
        <begin position="186"/>
        <end position="204"/>
    </location>
</feature>
<sequence length="389" mass="44726">MLVKENLQIRPFDATNSVLQIDENRHLLINRATTELVHILSAATSLEAAHKVFNQSFNQTISMQSFRELVDEKLGGYQIIQEDTIPEKPGLKNAYLKLKIPLLNARIARFLSIPLQPFFKPLVFWFSAGAMILFLLGMAIGFESPSINQVNYLNLMALIYPTMLIHELGHIAACAKYKLKPGGIGFGFYFILPVMYAEITNIWMGTKEQRIIANLGGIFAEVLYAVILSLVYLISQSPVCLFASLSISVFVLWEFNPFVRFDGYWLLSDLTNTPNLLLKSKQVLSKVMRRSFLHSWRKNNFKVNASRREMLLFAYGFLNTFFILLVLGYTLMSYQKEIIRFPFSIYQIVVKVSQLNLHIQDLHVQLIHILLFYILAIRFLISQLKSLLR</sequence>
<accession>A0ABW8SWY2</accession>
<evidence type="ECO:0000313" key="2">
    <source>
        <dbReference type="EMBL" id="MFL0206417.1"/>
    </source>
</evidence>
<feature type="transmembrane region" description="Helical" evidence="1">
    <location>
        <begin position="362"/>
        <end position="381"/>
    </location>
</feature>
<evidence type="ECO:0000313" key="3">
    <source>
        <dbReference type="Proteomes" id="UP001623559"/>
    </source>
</evidence>
<dbReference type="EMBL" id="JBEWZG010000002">
    <property type="protein sequence ID" value="MFL0206417.1"/>
    <property type="molecule type" value="Genomic_DNA"/>
</dbReference>
<keyword evidence="1" id="KW-1133">Transmembrane helix</keyword>
<reference evidence="2 3" key="1">
    <citation type="submission" date="2024-07" db="EMBL/GenBank/DDBJ databases">
        <authorList>
            <person name="Pitt A."/>
            <person name="Hahn M.W."/>
        </authorList>
    </citation>
    <scope>NUCLEOTIDE SEQUENCE [LARGE SCALE GENOMIC DNA]</scope>
    <source>
        <strain evidence="2 3">2-AUSEE-184A6</strain>
    </source>
</reference>
<evidence type="ECO:0000256" key="1">
    <source>
        <dbReference type="SAM" id="Phobius"/>
    </source>
</evidence>
<feature type="transmembrane region" description="Helical" evidence="1">
    <location>
        <begin position="312"/>
        <end position="332"/>
    </location>
</feature>
<protein>
    <recommendedName>
        <fullName evidence="4">Peptide zinc metalloprotease protein</fullName>
    </recommendedName>
</protein>
<feature type="transmembrane region" description="Helical" evidence="1">
    <location>
        <begin position="122"/>
        <end position="142"/>
    </location>
</feature>